<keyword evidence="6" id="KW-0472">Membrane</keyword>
<organism evidence="9 10">
    <name type="scientific">Dillenia turbinata</name>
    <dbReference type="NCBI Taxonomy" id="194707"/>
    <lineage>
        <taxon>Eukaryota</taxon>
        <taxon>Viridiplantae</taxon>
        <taxon>Streptophyta</taxon>
        <taxon>Embryophyta</taxon>
        <taxon>Tracheophyta</taxon>
        <taxon>Spermatophyta</taxon>
        <taxon>Magnoliopsida</taxon>
        <taxon>eudicotyledons</taxon>
        <taxon>Gunneridae</taxon>
        <taxon>Pentapetalae</taxon>
        <taxon>Dilleniales</taxon>
        <taxon>Dilleniaceae</taxon>
        <taxon>Dillenia</taxon>
    </lineage>
</organism>
<evidence type="ECO:0000313" key="9">
    <source>
        <dbReference type="EMBL" id="KAK6930243.1"/>
    </source>
</evidence>
<dbReference type="Pfam" id="PF13839">
    <property type="entry name" value="PC-Esterase"/>
    <property type="match status" value="1"/>
</dbReference>
<dbReference type="GO" id="GO:0005794">
    <property type="term" value="C:Golgi apparatus"/>
    <property type="evidence" value="ECO:0007669"/>
    <property type="project" value="TreeGrafter"/>
</dbReference>
<keyword evidence="3" id="KW-0812">Transmembrane</keyword>
<dbReference type="InterPro" id="IPR025846">
    <property type="entry name" value="TBL_N"/>
</dbReference>
<accession>A0AAN8ZDY7</accession>
<gene>
    <name evidence="9" type="ORF">RJ641_004337</name>
</gene>
<evidence type="ECO:0000259" key="8">
    <source>
        <dbReference type="Pfam" id="PF14416"/>
    </source>
</evidence>
<dbReference type="Pfam" id="PF14416">
    <property type="entry name" value="PMR5N"/>
    <property type="match status" value="1"/>
</dbReference>
<keyword evidence="10" id="KW-1185">Reference proteome</keyword>
<reference evidence="9 10" key="1">
    <citation type="submission" date="2023-12" db="EMBL/GenBank/DDBJ databases">
        <title>A high-quality genome assembly for Dillenia turbinata (Dilleniales).</title>
        <authorList>
            <person name="Chanderbali A."/>
        </authorList>
    </citation>
    <scope>NUCLEOTIDE SEQUENCE [LARGE SCALE GENOMIC DNA]</scope>
    <source>
        <strain evidence="9">LSX21</strain>
        <tissue evidence="9">Leaf</tissue>
    </source>
</reference>
<evidence type="ECO:0000256" key="2">
    <source>
        <dbReference type="ARBA" id="ARBA00007727"/>
    </source>
</evidence>
<evidence type="ECO:0000256" key="5">
    <source>
        <dbReference type="ARBA" id="ARBA00022989"/>
    </source>
</evidence>
<dbReference type="AlphaFoldDB" id="A0AAN8ZDY7"/>
<feature type="domain" description="Trichome birefringence-like C-terminal" evidence="7">
    <location>
        <begin position="158"/>
        <end position="290"/>
    </location>
</feature>
<evidence type="ECO:0000256" key="4">
    <source>
        <dbReference type="ARBA" id="ARBA00022968"/>
    </source>
</evidence>
<dbReference type="InterPro" id="IPR029962">
    <property type="entry name" value="TBL"/>
</dbReference>
<dbReference type="InterPro" id="IPR026057">
    <property type="entry name" value="TBL_C"/>
</dbReference>
<protein>
    <submittedName>
        <fullName evidence="9">PC-Esterase</fullName>
    </submittedName>
</protein>
<sequence>MQIPKNLPISLHFTPSKISHALIFSLFLLLLLSLFFSFSSSSLSTTLPSFSASNLSSRFVSTSSSTDSLNTQFVSNGSAALSAIQKPHLQDSREPLNSEVNDLNSCDIFNGNWVLEDSDPIYKPGSCPFIDESFNCFKNGRPDSDYLKLRWKPYGCEIPRFDGNRMLEILRGKRVVFVGDSLNRNMWESLVCALRETLVNKSGVFEVSGRREFKTQGSYSFIFREHNCTIDFFKSPFLVQEWKAMACGGGTQEERETLRLDMIQGSSSKYYDADIIIFNTGHWWTHQKTTKG</sequence>
<evidence type="ECO:0000256" key="6">
    <source>
        <dbReference type="ARBA" id="ARBA00023136"/>
    </source>
</evidence>
<evidence type="ECO:0000256" key="1">
    <source>
        <dbReference type="ARBA" id="ARBA00004167"/>
    </source>
</evidence>
<dbReference type="GO" id="GO:0016413">
    <property type="term" value="F:O-acetyltransferase activity"/>
    <property type="evidence" value="ECO:0007669"/>
    <property type="project" value="InterPro"/>
</dbReference>
<keyword evidence="5" id="KW-1133">Transmembrane helix</keyword>
<evidence type="ECO:0000313" key="10">
    <source>
        <dbReference type="Proteomes" id="UP001370490"/>
    </source>
</evidence>
<dbReference type="GO" id="GO:0016020">
    <property type="term" value="C:membrane"/>
    <property type="evidence" value="ECO:0007669"/>
    <property type="project" value="UniProtKB-SubCell"/>
</dbReference>
<feature type="domain" description="Trichome birefringence-like N-terminal" evidence="8">
    <location>
        <begin position="105"/>
        <end position="157"/>
    </location>
</feature>
<evidence type="ECO:0000256" key="3">
    <source>
        <dbReference type="ARBA" id="ARBA00022692"/>
    </source>
</evidence>
<dbReference type="PANTHER" id="PTHR32285">
    <property type="entry name" value="PROTEIN TRICHOME BIREFRINGENCE-LIKE 9-RELATED"/>
    <property type="match status" value="1"/>
</dbReference>
<evidence type="ECO:0000259" key="7">
    <source>
        <dbReference type="Pfam" id="PF13839"/>
    </source>
</evidence>
<keyword evidence="4" id="KW-0735">Signal-anchor</keyword>
<comment type="caution">
    <text evidence="9">The sequence shown here is derived from an EMBL/GenBank/DDBJ whole genome shotgun (WGS) entry which is preliminary data.</text>
</comment>
<proteinExistence type="inferred from homology"/>
<dbReference type="EMBL" id="JBAMMX010000012">
    <property type="protein sequence ID" value="KAK6930243.1"/>
    <property type="molecule type" value="Genomic_DNA"/>
</dbReference>
<comment type="subcellular location">
    <subcellularLocation>
        <location evidence="1">Membrane</location>
        <topology evidence="1">Single-pass membrane protein</topology>
    </subcellularLocation>
</comment>
<name>A0AAN8ZDY7_9MAGN</name>
<comment type="similarity">
    <text evidence="2">Belongs to the PC-esterase family. TBL subfamily.</text>
</comment>
<dbReference type="Proteomes" id="UP001370490">
    <property type="component" value="Unassembled WGS sequence"/>
</dbReference>
<dbReference type="PANTHER" id="PTHR32285:SF241">
    <property type="entry name" value="PROTEIN TRICHOME BIREFRINGENCE-LIKE 4"/>
    <property type="match status" value="1"/>
</dbReference>